<evidence type="ECO:0000256" key="1">
    <source>
        <dbReference type="SAM" id="Phobius"/>
    </source>
</evidence>
<dbReference type="Proteomes" id="UP000780801">
    <property type="component" value="Unassembled WGS sequence"/>
</dbReference>
<keyword evidence="1" id="KW-0812">Transmembrane</keyword>
<dbReference type="EMBL" id="JAABOA010000545">
    <property type="protein sequence ID" value="KAF9583935.1"/>
    <property type="molecule type" value="Genomic_DNA"/>
</dbReference>
<evidence type="ECO:0000313" key="3">
    <source>
        <dbReference type="Proteomes" id="UP000780801"/>
    </source>
</evidence>
<proteinExistence type="predicted"/>
<organism evidence="2 3">
    <name type="scientific">Lunasporangiospora selenospora</name>
    <dbReference type="NCBI Taxonomy" id="979761"/>
    <lineage>
        <taxon>Eukaryota</taxon>
        <taxon>Fungi</taxon>
        <taxon>Fungi incertae sedis</taxon>
        <taxon>Mucoromycota</taxon>
        <taxon>Mortierellomycotina</taxon>
        <taxon>Mortierellomycetes</taxon>
        <taxon>Mortierellales</taxon>
        <taxon>Mortierellaceae</taxon>
        <taxon>Lunasporangiospora</taxon>
    </lineage>
</organism>
<dbReference type="OrthoDB" id="2443737at2759"/>
<dbReference type="AlphaFoldDB" id="A0A9P6FXZ5"/>
<feature type="transmembrane region" description="Helical" evidence="1">
    <location>
        <begin position="81"/>
        <end position="100"/>
    </location>
</feature>
<comment type="caution">
    <text evidence="2">The sequence shown here is derived from an EMBL/GenBank/DDBJ whole genome shotgun (WGS) entry which is preliminary data.</text>
</comment>
<gene>
    <name evidence="2" type="ORF">BGW38_008067</name>
</gene>
<feature type="transmembrane region" description="Helical" evidence="1">
    <location>
        <begin position="12"/>
        <end position="32"/>
    </location>
</feature>
<reference evidence="2" key="1">
    <citation type="journal article" date="2020" name="Fungal Divers.">
        <title>Resolving the Mortierellaceae phylogeny through synthesis of multi-gene phylogenetics and phylogenomics.</title>
        <authorList>
            <person name="Vandepol N."/>
            <person name="Liber J."/>
            <person name="Desiro A."/>
            <person name="Na H."/>
            <person name="Kennedy M."/>
            <person name="Barry K."/>
            <person name="Grigoriev I.V."/>
            <person name="Miller A.N."/>
            <person name="O'Donnell K."/>
            <person name="Stajich J.E."/>
            <person name="Bonito G."/>
        </authorList>
    </citation>
    <scope>NUCLEOTIDE SEQUENCE</scope>
    <source>
        <strain evidence="2">KOD1015</strain>
    </source>
</reference>
<accession>A0A9P6FXZ5</accession>
<name>A0A9P6FXZ5_9FUNG</name>
<feature type="transmembrane region" description="Helical" evidence="1">
    <location>
        <begin position="53"/>
        <end position="75"/>
    </location>
</feature>
<keyword evidence="1" id="KW-0472">Membrane</keyword>
<keyword evidence="3" id="KW-1185">Reference proteome</keyword>
<sequence>MAVLNVYDNLLSALVPLIADFFTVGIFGYGLLVRQSGYLLSTSSPNSRAWSRVIRHAGTLLLVATWIVNAVAYIIWSDLRYILVGVALLNAILILVEMIGSHRLAREQRRMLRAEIQLMKELEKEREGGGPTQDKSRAVEYVRPEEVDPQMLIDLLQYSLVQHQAFLNQHNIPSISAPSVAPETACAAAELRPPCTLPGQPEPSLKIEDEQENVNEAQSSFKIEVPADTPLGAMSMTSMLSCSDSTELPQQHMEMSIAPPEKSGGYCSGTTAMSIPAAPVMVVPHPRFEQQYQSICAAIVVPSMPVESQHWEEEIEGGGEVTVVVEVVKDSQGPE</sequence>
<protein>
    <submittedName>
        <fullName evidence="2">Uncharacterized protein</fullName>
    </submittedName>
</protein>
<evidence type="ECO:0000313" key="2">
    <source>
        <dbReference type="EMBL" id="KAF9583935.1"/>
    </source>
</evidence>
<keyword evidence="1" id="KW-1133">Transmembrane helix</keyword>